<keyword evidence="3" id="KW-1185">Reference proteome</keyword>
<gene>
    <name evidence="2" type="ORF">VM95_20800</name>
</gene>
<protein>
    <submittedName>
        <fullName evidence="2">Uncharacterized protein</fullName>
    </submittedName>
</protein>
<evidence type="ECO:0000313" key="2">
    <source>
        <dbReference type="EMBL" id="KJS60498.1"/>
    </source>
</evidence>
<keyword evidence="1" id="KW-0812">Transmembrane</keyword>
<name>A0A0F2TBC6_STRR3</name>
<keyword evidence="1" id="KW-0472">Membrane</keyword>
<dbReference type="PATRIC" id="fig|359131.3.peg.5014"/>
<proteinExistence type="predicted"/>
<sequence>MSSNGDHDADVWIGLGMAQAAAGTRIVPAPLADIVQGGRRIRRRRRTVVGAVALASVVALGGGALAQLRPAPTGSGSATSLVPAAAPDPAAALAKRDPLRPARTLLAEGTTNGHAWKVWRAIWPLAPKERAYEQAVALWQERSAYDPRLTRPTEEFVRQYWQPDSDLVNDYVEVDGVRQGHDSGGSIVADGHISEQASRQTTFGAGMLGHYGKDEPGPFFPAEIGLVDLGPRVGKVFVTWSDGTRTEVPIVVVPFSPIRVVALAQPQDKRSTLWEFFDQDGQKMPNEGTTLFR</sequence>
<dbReference type="EMBL" id="JZKH01000042">
    <property type="protein sequence ID" value="KJS60498.1"/>
    <property type="molecule type" value="Genomic_DNA"/>
</dbReference>
<keyword evidence="1" id="KW-1133">Transmembrane helix</keyword>
<organism evidence="2 3">
    <name type="scientific">Streptomyces rubellomurinus (strain ATCC 31215)</name>
    <dbReference type="NCBI Taxonomy" id="359131"/>
    <lineage>
        <taxon>Bacteria</taxon>
        <taxon>Bacillati</taxon>
        <taxon>Actinomycetota</taxon>
        <taxon>Actinomycetes</taxon>
        <taxon>Kitasatosporales</taxon>
        <taxon>Streptomycetaceae</taxon>
        <taxon>Streptomyces</taxon>
    </lineage>
</organism>
<comment type="caution">
    <text evidence="2">The sequence shown here is derived from an EMBL/GenBank/DDBJ whole genome shotgun (WGS) entry which is preliminary data.</text>
</comment>
<dbReference type="OrthoDB" id="3866629at2"/>
<feature type="transmembrane region" description="Helical" evidence="1">
    <location>
        <begin position="48"/>
        <end position="68"/>
    </location>
</feature>
<evidence type="ECO:0000256" key="1">
    <source>
        <dbReference type="SAM" id="Phobius"/>
    </source>
</evidence>
<evidence type="ECO:0000313" key="3">
    <source>
        <dbReference type="Proteomes" id="UP000033699"/>
    </source>
</evidence>
<dbReference type="Proteomes" id="UP000033699">
    <property type="component" value="Unassembled WGS sequence"/>
</dbReference>
<dbReference type="RefSeq" id="WP_045699057.1">
    <property type="nucleotide sequence ID" value="NZ_JZKH01000042.1"/>
</dbReference>
<dbReference type="AlphaFoldDB" id="A0A0F2TBC6"/>
<reference evidence="2 3" key="1">
    <citation type="submission" date="2015-02" db="EMBL/GenBank/DDBJ databases">
        <authorList>
            <person name="Ju K.-S."/>
            <person name="Doroghazi J.R."/>
            <person name="Metcalf W."/>
        </authorList>
    </citation>
    <scope>NUCLEOTIDE SEQUENCE [LARGE SCALE GENOMIC DNA]</scope>
    <source>
        <strain evidence="2 3">ATCC 31215</strain>
    </source>
</reference>
<accession>A0A0F2TBC6</accession>